<dbReference type="GO" id="GO:0016020">
    <property type="term" value="C:membrane"/>
    <property type="evidence" value="ECO:0007669"/>
    <property type="project" value="UniProtKB-SubCell"/>
</dbReference>
<gene>
    <name evidence="9" type="ORF">CTOB1V02_LOCUS4526</name>
</gene>
<accession>A0A7R8WC42</accession>
<evidence type="ECO:0000256" key="2">
    <source>
        <dbReference type="ARBA" id="ARBA00022448"/>
    </source>
</evidence>
<dbReference type="OrthoDB" id="6512918at2759"/>
<feature type="domain" description="ABC transporter" evidence="7">
    <location>
        <begin position="411"/>
        <end position="443"/>
    </location>
</feature>
<dbReference type="GO" id="GO:0005319">
    <property type="term" value="F:lipid transporter activity"/>
    <property type="evidence" value="ECO:0007669"/>
    <property type="project" value="TreeGrafter"/>
</dbReference>
<evidence type="ECO:0000259" key="7">
    <source>
        <dbReference type="Pfam" id="PF00005"/>
    </source>
</evidence>
<keyword evidence="6" id="KW-0472">Membrane</keyword>
<evidence type="ECO:0000256" key="6">
    <source>
        <dbReference type="ARBA" id="ARBA00023136"/>
    </source>
</evidence>
<proteinExistence type="predicted"/>
<organism evidence="9">
    <name type="scientific">Cyprideis torosa</name>
    <dbReference type="NCBI Taxonomy" id="163714"/>
    <lineage>
        <taxon>Eukaryota</taxon>
        <taxon>Metazoa</taxon>
        <taxon>Ecdysozoa</taxon>
        <taxon>Arthropoda</taxon>
        <taxon>Crustacea</taxon>
        <taxon>Oligostraca</taxon>
        <taxon>Ostracoda</taxon>
        <taxon>Podocopa</taxon>
        <taxon>Podocopida</taxon>
        <taxon>Cytherocopina</taxon>
        <taxon>Cytheroidea</taxon>
        <taxon>Cytherideidae</taxon>
        <taxon>Cyprideis</taxon>
    </lineage>
</organism>
<dbReference type="Pfam" id="PF00005">
    <property type="entry name" value="ABC_tran"/>
    <property type="match status" value="1"/>
</dbReference>
<sequence length="446" mass="50258">MTLLAREQGKDISKYVNFEIFTTSNSKKCKRLHLRKSYVIKRKMVYKSCSTHEEDPETGESSLRILLNKPTYNGFILEISKLERFSKAKHLQIVSGLRIWIYWLGVFIVQYFMYLLIIGFVIAVFHAHRAYEQTIRLSGEIFVVLAAEGFLVLPHMYFLTLLSTSVNIAFSVIAVILVILPSLPGMEVEEVLKPWQEVINVVFFLVTPPYAMTKSMNNLALNDDRNHVCPKLFDSINELLLNQLKMKHVLTDQGPLSRDDWCRLFTCSAFEDCFDRIQVCCPPSSEEPDVAAERARVLRGGSDGWNRSLSADRIAVGSKSGEDKLTMIMEDLARDEEGGLIMSEKEVKFMPGGSDVEDTDVSDVEDHEVAAERWRIVRGGINQLTAEGDLLIIKNATKVFPCSNHKSVDHICVGIRVGECFGLLGPNGAGKTTTMDMIAGYERLTE</sequence>
<evidence type="ECO:0000259" key="8">
    <source>
        <dbReference type="Pfam" id="PF12698"/>
    </source>
</evidence>
<dbReference type="EMBL" id="OB660874">
    <property type="protein sequence ID" value="CAD7226609.1"/>
    <property type="molecule type" value="Genomic_DNA"/>
</dbReference>
<dbReference type="PANTHER" id="PTHR19229">
    <property type="entry name" value="ATP-BINDING CASSETTE TRANSPORTER SUBFAMILY A ABCA"/>
    <property type="match status" value="1"/>
</dbReference>
<evidence type="ECO:0000313" key="9">
    <source>
        <dbReference type="EMBL" id="CAD7226609.1"/>
    </source>
</evidence>
<keyword evidence="4" id="KW-0677">Repeat</keyword>
<keyword evidence="5" id="KW-1133">Transmembrane helix</keyword>
<name>A0A7R8WC42_9CRUS</name>
<dbReference type="GO" id="GO:0140359">
    <property type="term" value="F:ABC-type transporter activity"/>
    <property type="evidence" value="ECO:0007669"/>
    <property type="project" value="InterPro"/>
</dbReference>
<dbReference type="Gene3D" id="3.40.50.300">
    <property type="entry name" value="P-loop containing nucleotide triphosphate hydrolases"/>
    <property type="match status" value="1"/>
</dbReference>
<dbReference type="InterPro" id="IPR013525">
    <property type="entry name" value="ABC2_TM"/>
</dbReference>
<dbReference type="AlphaFoldDB" id="A0A7R8WC42"/>
<dbReference type="InterPro" id="IPR026082">
    <property type="entry name" value="ABCA"/>
</dbReference>
<evidence type="ECO:0000256" key="5">
    <source>
        <dbReference type="ARBA" id="ARBA00022989"/>
    </source>
</evidence>
<protein>
    <submittedName>
        <fullName evidence="9">Uncharacterized protein</fullName>
    </submittedName>
</protein>
<dbReference type="InterPro" id="IPR027417">
    <property type="entry name" value="P-loop_NTPase"/>
</dbReference>
<keyword evidence="3" id="KW-0812">Transmembrane</keyword>
<reference evidence="9" key="1">
    <citation type="submission" date="2020-11" db="EMBL/GenBank/DDBJ databases">
        <authorList>
            <person name="Tran Van P."/>
        </authorList>
    </citation>
    <scope>NUCLEOTIDE SEQUENCE</scope>
</reference>
<keyword evidence="2" id="KW-0813">Transport</keyword>
<dbReference type="GO" id="GO:0016887">
    <property type="term" value="F:ATP hydrolysis activity"/>
    <property type="evidence" value="ECO:0007669"/>
    <property type="project" value="InterPro"/>
</dbReference>
<dbReference type="Pfam" id="PF12698">
    <property type="entry name" value="ABC2_membrane_3"/>
    <property type="match status" value="1"/>
</dbReference>
<comment type="subcellular location">
    <subcellularLocation>
        <location evidence="1">Membrane</location>
        <topology evidence="1">Multi-pass membrane protein</topology>
    </subcellularLocation>
</comment>
<dbReference type="SUPFAM" id="SSF52540">
    <property type="entry name" value="P-loop containing nucleoside triphosphate hydrolases"/>
    <property type="match status" value="1"/>
</dbReference>
<dbReference type="GO" id="GO:0005524">
    <property type="term" value="F:ATP binding"/>
    <property type="evidence" value="ECO:0007669"/>
    <property type="project" value="InterPro"/>
</dbReference>
<evidence type="ECO:0000256" key="3">
    <source>
        <dbReference type="ARBA" id="ARBA00022692"/>
    </source>
</evidence>
<evidence type="ECO:0000256" key="4">
    <source>
        <dbReference type="ARBA" id="ARBA00022737"/>
    </source>
</evidence>
<feature type="domain" description="ABC-2 type transporter transmembrane" evidence="8">
    <location>
        <begin position="83"/>
        <end position="223"/>
    </location>
</feature>
<dbReference type="InterPro" id="IPR003439">
    <property type="entry name" value="ABC_transporter-like_ATP-bd"/>
</dbReference>
<dbReference type="PANTHER" id="PTHR19229:SF36">
    <property type="entry name" value="ATP-BINDING CASSETTE SUB-FAMILY A MEMBER 2"/>
    <property type="match status" value="1"/>
</dbReference>
<evidence type="ECO:0000256" key="1">
    <source>
        <dbReference type="ARBA" id="ARBA00004141"/>
    </source>
</evidence>